<sequence>MEKLFANSACFYRNPVPCYGFERILADAQDMKVISSINTQTLYADLAHSGAVIYRDFSDSLEDFNDFVSEHSSKVTFDPARKAATSNTAEIDAGVLEMGLHRENGNLPFNPDIQWFYCLQAASKGSQTTLCDGEKVLFDLSSSTRKIFENNRIKFVRRIPFANVQRFLSIELQVPIDQVTDEHLEIVNEMVPGQTYKRIDKNLIYSEFNTDAITKSCFSGKKAFCNSLLSPSVNYEPPKITWEDGTEISLDVWDEIKEVTSRNTYDHFWQQGDIIVVDNTRVVHGRRKLDDPKRRIFGAQSYRKGE</sequence>
<dbReference type="PANTHER" id="PTHR10696:SF56">
    <property type="entry name" value="TAUD_TFDA-LIKE DOMAIN-CONTAINING PROTEIN"/>
    <property type="match status" value="1"/>
</dbReference>
<keyword evidence="2" id="KW-0560">Oxidoreductase</keyword>
<dbReference type="EMBL" id="CP025085">
    <property type="protein sequence ID" value="AUH02011.1"/>
    <property type="molecule type" value="Genomic_DNA"/>
</dbReference>
<dbReference type="GO" id="GO:0016706">
    <property type="term" value="F:2-oxoglutarate-dependent dioxygenase activity"/>
    <property type="evidence" value="ECO:0007669"/>
    <property type="project" value="UniProtKB-ARBA"/>
</dbReference>
<feature type="domain" description="TauD/TfdA-like" evidence="4">
    <location>
        <begin position="30"/>
        <end position="299"/>
    </location>
</feature>
<keyword evidence="3" id="KW-0045">Antibiotic biosynthesis</keyword>
<dbReference type="Proteomes" id="UP000017700">
    <property type="component" value="Chromosome"/>
</dbReference>
<evidence type="ECO:0000313" key="6">
    <source>
        <dbReference type="EMBL" id="AUH06333.1"/>
    </source>
</evidence>
<dbReference type="InterPro" id="IPR050411">
    <property type="entry name" value="AlphaKG_dependent_hydroxylases"/>
</dbReference>
<keyword evidence="6" id="KW-0223">Dioxygenase</keyword>
<name>A0A2I5TP40_SERS3</name>
<dbReference type="SUPFAM" id="SSF51197">
    <property type="entry name" value="Clavaminate synthase-like"/>
    <property type="match status" value="1"/>
</dbReference>
<evidence type="ECO:0000256" key="3">
    <source>
        <dbReference type="ARBA" id="ARBA00023194"/>
    </source>
</evidence>
<dbReference type="Gene3D" id="3.60.130.10">
    <property type="entry name" value="Clavaminate synthase-like"/>
    <property type="match status" value="1"/>
</dbReference>
<dbReference type="KEGG" id="sera:Ser39006_020780"/>
<keyword evidence="7" id="KW-1185">Reference proteome</keyword>
<evidence type="ECO:0000259" key="4">
    <source>
        <dbReference type="Pfam" id="PF02668"/>
    </source>
</evidence>
<reference evidence="6" key="4">
    <citation type="submission" date="2017-11" db="EMBL/GenBank/DDBJ databases">
        <title>Complete genome sequence of Serratia sp. ATCC 39006.</title>
        <authorList>
            <person name="Hampton H.G."/>
            <person name="Jackson S.A."/>
            <person name="Jauregui R."/>
            <person name="Poulter G.T.M."/>
            <person name="Salmond G.P.C."/>
            <person name="Fineran P.C."/>
        </authorList>
    </citation>
    <scope>NUCLEOTIDE SEQUENCE</scope>
    <source>
        <strain evidence="6">ATCC 39006</strain>
    </source>
</reference>
<dbReference type="STRING" id="104623.Ser39006_01352"/>
<dbReference type="AlphaFoldDB" id="A0A2I5TP40"/>
<dbReference type="EMBL" id="CP025084">
    <property type="protein sequence ID" value="AUH06333.1"/>
    <property type="molecule type" value="Genomic_DNA"/>
</dbReference>
<dbReference type="InterPro" id="IPR042098">
    <property type="entry name" value="TauD-like_sf"/>
</dbReference>
<evidence type="ECO:0000313" key="7">
    <source>
        <dbReference type="Proteomes" id="UP000017700"/>
    </source>
</evidence>
<evidence type="ECO:0000313" key="8">
    <source>
        <dbReference type="Proteomes" id="UP000233778"/>
    </source>
</evidence>
<evidence type="ECO:0000256" key="2">
    <source>
        <dbReference type="ARBA" id="ARBA00023002"/>
    </source>
</evidence>
<reference evidence="5 8" key="3">
    <citation type="submission" date="2017-11" db="EMBL/GenBank/DDBJ databases">
        <title>Complete genome sequence of Serratia sp. ATCC 39006 LacA.</title>
        <authorList>
            <person name="Hampton H.G."/>
            <person name="Jackson S.A."/>
            <person name="Jauregui R."/>
            <person name="Poulter G.T.M."/>
            <person name="Salmond G.P.C."/>
            <person name="Fineran P.C."/>
        </authorList>
    </citation>
    <scope>NUCLEOTIDE SEQUENCE [LARGE SCALE GENOMIC DNA]</scope>
    <source>
        <strain evidence="5 8">ATCC 39006</strain>
    </source>
</reference>
<dbReference type="RefSeq" id="WP_021014622.1">
    <property type="nucleotide sequence ID" value="NZ_CP025084.1"/>
</dbReference>
<dbReference type="Pfam" id="PF02668">
    <property type="entry name" value="TauD"/>
    <property type="match status" value="1"/>
</dbReference>
<proteinExistence type="predicted"/>
<dbReference type="Proteomes" id="UP000233778">
    <property type="component" value="Chromosome"/>
</dbReference>
<gene>
    <name evidence="5" type="ORF">CWC46_20785</name>
    <name evidence="6" type="ORF">Ser39006_020780</name>
</gene>
<reference evidence="6 7" key="1">
    <citation type="journal article" date="2013" name="Genome Announc.">
        <title>Draft genome sequence of Serratia sp. strain ATCC 39006, a model bacterium for analysis of the biosynthesis and regulation of prodigiosin, a carbapenem, and gas vesicles.</title>
        <authorList>
            <person name="Fineran P.C."/>
            <person name="Iglesias Cans M.C."/>
            <person name="Ramsay J.P."/>
            <person name="Wilf N.M."/>
            <person name="Cossyleon D."/>
            <person name="McNeil M.B."/>
            <person name="Williamson N.R."/>
            <person name="Monson R.E."/>
            <person name="Becher S.A."/>
            <person name="Stanton J.A."/>
            <person name="Brugger K."/>
            <person name="Brown S.D."/>
            <person name="Salmond G.P."/>
        </authorList>
    </citation>
    <scope>NUCLEOTIDE SEQUENCE [LARGE SCALE GENOMIC DNA]</scope>
    <source>
        <strain evidence="6">ATCC 39006</strain>
        <strain evidence="7">ATCC 39006 / SC 11482</strain>
    </source>
</reference>
<dbReference type="KEGG" id="serq:CWC46_20785"/>
<reference evidence="6" key="2">
    <citation type="submission" date="2013-09" db="EMBL/GenBank/DDBJ databases">
        <authorList>
            <person name="Wang G."/>
            <person name="Yang Y."/>
            <person name="Su Y."/>
        </authorList>
    </citation>
    <scope>NUCLEOTIDE SEQUENCE</scope>
    <source>
        <strain evidence="6">ATCC 39006</strain>
    </source>
</reference>
<evidence type="ECO:0000313" key="5">
    <source>
        <dbReference type="EMBL" id="AUH02011.1"/>
    </source>
</evidence>
<evidence type="ECO:0000256" key="1">
    <source>
        <dbReference type="ARBA" id="ARBA00001954"/>
    </source>
</evidence>
<accession>A0A2I5TP40</accession>
<dbReference type="InterPro" id="IPR003819">
    <property type="entry name" value="TauD/TfdA-like"/>
</dbReference>
<dbReference type="PANTHER" id="PTHR10696">
    <property type="entry name" value="GAMMA-BUTYROBETAINE HYDROXYLASE-RELATED"/>
    <property type="match status" value="1"/>
</dbReference>
<protein>
    <submittedName>
        <fullName evidence="6">Taurine catabolism dioxygenase TauD</fullName>
    </submittedName>
</protein>
<dbReference type="GO" id="GO:0017000">
    <property type="term" value="P:antibiotic biosynthetic process"/>
    <property type="evidence" value="ECO:0007669"/>
    <property type="project" value="UniProtKB-KW"/>
</dbReference>
<dbReference type="OrthoDB" id="9769888at2"/>
<organism evidence="6 7">
    <name type="scientific">Serratia sp. (strain ATCC 39006)</name>
    <name type="common">Prodigiosinella confusarubida</name>
    <dbReference type="NCBI Taxonomy" id="104623"/>
    <lineage>
        <taxon>Bacteria</taxon>
        <taxon>Pseudomonadati</taxon>
        <taxon>Pseudomonadota</taxon>
        <taxon>Gammaproteobacteria</taxon>
        <taxon>Enterobacterales</taxon>
        <taxon>Pectobacteriaceae</taxon>
        <taxon>Prodigiosinella</taxon>
    </lineage>
</organism>
<comment type="cofactor">
    <cofactor evidence="1">
        <name>Fe(2+)</name>
        <dbReference type="ChEBI" id="CHEBI:29033"/>
    </cofactor>
</comment>